<proteinExistence type="predicted"/>
<dbReference type="RefSeq" id="WP_355667317.1">
    <property type="nucleotide sequence ID" value="NZ_JBEXRX010000126.1"/>
</dbReference>
<keyword evidence="2" id="KW-1185">Reference proteome</keyword>
<name>A0ABV2VSH1_9ACTN</name>
<evidence type="ECO:0000313" key="1">
    <source>
        <dbReference type="EMBL" id="MEU0155746.1"/>
    </source>
</evidence>
<reference evidence="1 2" key="1">
    <citation type="submission" date="2024-06" db="EMBL/GenBank/DDBJ databases">
        <title>The Natural Products Discovery Center: Release of the First 8490 Sequenced Strains for Exploring Actinobacteria Biosynthetic Diversity.</title>
        <authorList>
            <person name="Kalkreuter E."/>
            <person name="Kautsar S.A."/>
            <person name="Yang D."/>
            <person name="Bader C.D."/>
            <person name="Teijaro C.N."/>
            <person name="Fluegel L."/>
            <person name="Davis C.M."/>
            <person name="Simpson J.R."/>
            <person name="Lauterbach L."/>
            <person name="Steele A.D."/>
            <person name="Gui C."/>
            <person name="Meng S."/>
            <person name="Li G."/>
            <person name="Viehrig K."/>
            <person name="Ye F."/>
            <person name="Su P."/>
            <person name="Kiefer A.F."/>
            <person name="Nichols A."/>
            <person name="Cepeda A.J."/>
            <person name="Yan W."/>
            <person name="Fan B."/>
            <person name="Jiang Y."/>
            <person name="Adhikari A."/>
            <person name="Zheng C.-J."/>
            <person name="Schuster L."/>
            <person name="Cowan T.M."/>
            <person name="Smanski M.J."/>
            <person name="Chevrette M.G."/>
            <person name="De Carvalho L.P.S."/>
            <person name="Shen B."/>
        </authorList>
    </citation>
    <scope>NUCLEOTIDE SEQUENCE [LARGE SCALE GENOMIC DNA]</scope>
    <source>
        <strain evidence="1 2">NPDC006286</strain>
    </source>
</reference>
<protein>
    <recommendedName>
        <fullName evidence="3">Htaa domain-containing protein</fullName>
    </recommendedName>
</protein>
<evidence type="ECO:0000313" key="2">
    <source>
        <dbReference type="Proteomes" id="UP001550348"/>
    </source>
</evidence>
<organism evidence="1 2">
    <name type="scientific">Micromonospora fulviviridis</name>
    <dbReference type="NCBI Taxonomy" id="47860"/>
    <lineage>
        <taxon>Bacteria</taxon>
        <taxon>Bacillati</taxon>
        <taxon>Actinomycetota</taxon>
        <taxon>Actinomycetes</taxon>
        <taxon>Micromonosporales</taxon>
        <taxon>Micromonosporaceae</taxon>
        <taxon>Micromonospora</taxon>
    </lineage>
</organism>
<comment type="caution">
    <text evidence="1">The sequence shown here is derived from an EMBL/GenBank/DDBJ whole genome shotgun (WGS) entry which is preliminary data.</text>
</comment>
<dbReference type="Proteomes" id="UP001550348">
    <property type="component" value="Unassembled WGS sequence"/>
</dbReference>
<sequence>METVSSGMAVLLRGMTEASWAIERNFTELYLNYDLFVPDAGGGRSRFEGTDDEVLIWGSRLLFDPYDGVGRPSLGGHLDFEALTIRLPHLPVEVMDHPSEIRLHLRLTLREDGFTLTAGIDVDLLQPVFKYPAGEHTVMRITEELTTVDETVAAAQRAVGAFANHYSLFDDIGFPRRP</sequence>
<dbReference type="EMBL" id="JBEXRX010000126">
    <property type="protein sequence ID" value="MEU0155746.1"/>
    <property type="molecule type" value="Genomic_DNA"/>
</dbReference>
<accession>A0ABV2VSH1</accession>
<gene>
    <name evidence="1" type="ORF">ABZ071_28405</name>
</gene>
<evidence type="ECO:0008006" key="3">
    <source>
        <dbReference type="Google" id="ProtNLM"/>
    </source>
</evidence>